<evidence type="ECO:0000256" key="1">
    <source>
        <dbReference type="ARBA" id="ARBA00008635"/>
    </source>
</evidence>
<reference evidence="3 4" key="1">
    <citation type="submission" date="2017-10" db="EMBL/GenBank/DDBJ databases">
        <title>Whole genome sequencing of members of genus Pseudoxanthomonas.</title>
        <authorList>
            <person name="Kumar S."/>
            <person name="Bansal K."/>
            <person name="Kaur A."/>
            <person name="Patil P."/>
            <person name="Sharma S."/>
            <person name="Patil P.B."/>
        </authorList>
    </citation>
    <scope>NUCLEOTIDE SEQUENCE [LARGE SCALE GENOMIC DNA]</scope>
    <source>
        <strain evidence="3 4">DSM 17801</strain>
    </source>
</reference>
<organism evidence="3 4">
    <name type="scientific">Pseudoxanthomonas daejeonensis</name>
    <dbReference type="NCBI Taxonomy" id="266062"/>
    <lineage>
        <taxon>Bacteria</taxon>
        <taxon>Pseudomonadati</taxon>
        <taxon>Pseudomonadota</taxon>
        <taxon>Gammaproteobacteria</taxon>
        <taxon>Lysobacterales</taxon>
        <taxon>Lysobacteraceae</taxon>
        <taxon>Pseudoxanthomonas</taxon>
    </lineage>
</organism>
<proteinExistence type="inferred from homology"/>
<keyword evidence="4" id="KW-1185">Reference proteome</keyword>
<dbReference type="Pfam" id="PF05163">
    <property type="entry name" value="DinB"/>
    <property type="match status" value="1"/>
</dbReference>
<dbReference type="SUPFAM" id="SSF109854">
    <property type="entry name" value="DinB/YfiT-like putative metalloenzymes"/>
    <property type="match status" value="1"/>
</dbReference>
<gene>
    <name evidence="3" type="ORF">CSC65_09555</name>
</gene>
<evidence type="ECO:0000313" key="3">
    <source>
        <dbReference type="EMBL" id="KAF1694481.1"/>
    </source>
</evidence>
<evidence type="ECO:0000313" key="4">
    <source>
        <dbReference type="Proteomes" id="UP000788419"/>
    </source>
</evidence>
<keyword evidence="2" id="KW-0479">Metal-binding</keyword>
<name>A0ABQ6Z6Y5_9GAMM</name>
<accession>A0ABQ6Z6Y5</accession>
<dbReference type="InterPro" id="IPR007837">
    <property type="entry name" value="DinB"/>
</dbReference>
<dbReference type="InterPro" id="IPR034660">
    <property type="entry name" value="DinB/YfiT-like"/>
</dbReference>
<comment type="similarity">
    <text evidence="1">Belongs to the DinB family.</text>
</comment>
<dbReference type="EMBL" id="PDWN01000008">
    <property type="protein sequence ID" value="KAF1694481.1"/>
    <property type="molecule type" value="Genomic_DNA"/>
</dbReference>
<comment type="caution">
    <text evidence="3">The sequence shown here is derived from an EMBL/GenBank/DDBJ whole genome shotgun (WGS) entry which is preliminary data.</text>
</comment>
<dbReference type="Gene3D" id="1.20.120.450">
    <property type="entry name" value="dinb family like domain"/>
    <property type="match status" value="1"/>
</dbReference>
<dbReference type="PANTHER" id="PTHR37302">
    <property type="entry name" value="SLR1116 PROTEIN"/>
    <property type="match status" value="1"/>
</dbReference>
<evidence type="ECO:0000256" key="2">
    <source>
        <dbReference type="ARBA" id="ARBA00022723"/>
    </source>
</evidence>
<dbReference type="RefSeq" id="WP_162410360.1">
    <property type="nucleotide sequence ID" value="NZ_PDWN01000008.1"/>
</dbReference>
<protein>
    <submittedName>
        <fullName evidence="3">Damage-inducible protein DinB</fullName>
    </submittedName>
</protein>
<dbReference type="PANTHER" id="PTHR37302:SF1">
    <property type="entry name" value="PROTEIN DINB"/>
    <property type="match status" value="1"/>
</dbReference>
<sequence length="178" mass="19930">MLDHFVLLADYNHWMNDNLHQAAGRLPAGALEAPRGAFFGSILGTLNHLVVADTVWLKRFASDPAGGRWTALHALDDIEMPGRLDAQPCADLAAWWSRRQRLDAVIVAWIGQLDANDPGRIVEYRNMRGDPHRRQLSHLLLHLFNHQTHHRGQATTLFSQCGVDVGATDLLLRLPVPE</sequence>
<dbReference type="Proteomes" id="UP000788419">
    <property type="component" value="Unassembled WGS sequence"/>
</dbReference>